<dbReference type="EMBL" id="LR796380">
    <property type="protein sequence ID" value="CAB4140752.1"/>
    <property type="molecule type" value="Genomic_DNA"/>
</dbReference>
<proteinExistence type="predicted"/>
<reference evidence="1" key="1">
    <citation type="submission" date="2020-04" db="EMBL/GenBank/DDBJ databases">
        <authorList>
            <person name="Chiriac C."/>
            <person name="Salcher M."/>
            <person name="Ghai R."/>
            <person name="Kavagutti S V."/>
        </authorList>
    </citation>
    <scope>NUCLEOTIDE SEQUENCE</scope>
</reference>
<evidence type="ECO:0000313" key="1">
    <source>
        <dbReference type="EMBL" id="CAB4140752.1"/>
    </source>
</evidence>
<gene>
    <name evidence="1" type="ORF">UFOVP395_87</name>
</gene>
<name>A0A6J5M3F5_9CAUD</name>
<organism evidence="1">
    <name type="scientific">uncultured Caudovirales phage</name>
    <dbReference type="NCBI Taxonomy" id="2100421"/>
    <lineage>
        <taxon>Viruses</taxon>
        <taxon>Duplodnaviria</taxon>
        <taxon>Heunggongvirae</taxon>
        <taxon>Uroviricota</taxon>
        <taxon>Caudoviricetes</taxon>
        <taxon>Peduoviridae</taxon>
        <taxon>Maltschvirus</taxon>
        <taxon>Maltschvirus maltsch</taxon>
    </lineage>
</organism>
<accession>A0A6J5M3F5</accession>
<sequence length="413" mass="46372">MPDNLSIGDALVETLIVFSERGSLNLTTSFVSASIYESIFTPGVVCDITVLDTQDIIGNLQLLGDELVSFQFKSPNLRAANFIFALYEISDQQQLASQRAKTYVIRCVSEEAMFAKTNIVQKSYNDLCSNMVQDICETYLSTKKRVVVEPTRGNQNILVPGKNPFEAIKMIRGRSVSAEDNRSSSYVFFEAREDEEQLLRFCTLESRFATEPVKSFKQSGAININALSNEQDNNILSFKIPQQISSIDRIIFGGPRRITTFNWTTWQFESNDVITSDTNYKDGGSGTDVSASFRNRYYNARIPPQSLIPVDVSSRPLTFIPESSADYQAYIAQLMQNTLKIRVPGDTQLTAGVTIDCTLPSRSGNTTEMKEDPLMSGKFLISRIHHRIGLVQERPRYTCIIEALKGRFEEGIQ</sequence>
<protein>
    <submittedName>
        <fullName evidence="1">Uncharacterized protein</fullName>
    </submittedName>
</protein>